<dbReference type="EMBL" id="CP092884">
    <property type="protein sequence ID" value="UYV82968.1"/>
    <property type="molecule type" value="Genomic_DNA"/>
</dbReference>
<keyword evidence="2" id="KW-1133">Transmembrane helix</keyword>
<evidence type="ECO:0000313" key="4">
    <source>
        <dbReference type="Proteomes" id="UP001235939"/>
    </source>
</evidence>
<dbReference type="Proteomes" id="UP001235939">
    <property type="component" value="Chromosome 22"/>
</dbReference>
<keyword evidence="4" id="KW-1185">Reference proteome</keyword>
<evidence type="ECO:0000256" key="1">
    <source>
        <dbReference type="SAM" id="MobiDB-lite"/>
    </source>
</evidence>
<evidence type="ECO:0000256" key="2">
    <source>
        <dbReference type="SAM" id="Phobius"/>
    </source>
</evidence>
<organism evidence="3 4">
    <name type="scientific">Cordylochernes scorpioides</name>
    <dbReference type="NCBI Taxonomy" id="51811"/>
    <lineage>
        <taxon>Eukaryota</taxon>
        <taxon>Metazoa</taxon>
        <taxon>Ecdysozoa</taxon>
        <taxon>Arthropoda</taxon>
        <taxon>Chelicerata</taxon>
        <taxon>Arachnida</taxon>
        <taxon>Pseudoscorpiones</taxon>
        <taxon>Cheliferoidea</taxon>
        <taxon>Chernetidae</taxon>
        <taxon>Cordylochernes</taxon>
    </lineage>
</organism>
<evidence type="ECO:0000313" key="3">
    <source>
        <dbReference type="EMBL" id="UYV82968.1"/>
    </source>
</evidence>
<proteinExistence type="predicted"/>
<feature type="compositionally biased region" description="Low complexity" evidence="1">
    <location>
        <begin position="1"/>
        <end position="24"/>
    </location>
</feature>
<feature type="region of interest" description="Disordered" evidence="1">
    <location>
        <begin position="1"/>
        <end position="27"/>
    </location>
</feature>
<gene>
    <name evidence="3" type="ORF">LAZ67_22001583</name>
</gene>
<keyword evidence="2" id="KW-0472">Membrane</keyword>
<accession>A0ABY6LP65</accession>
<keyword evidence="2" id="KW-0812">Transmembrane</keyword>
<feature type="transmembrane region" description="Helical" evidence="2">
    <location>
        <begin position="42"/>
        <end position="68"/>
    </location>
</feature>
<reference evidence="3 4" key="1">
    <citation type="submission" date="2022-03" db="EMBL/GenBank/DDBJ databases">
        <title>A chromosomal length assembly of Cordylochernes scorpioides.</title>
        <authorList>
            <person name="Zeh D."/>
            <person name="Zeh J."/>
        </authorList>
    </citation>
    <scope>NUCLEOTIDE SEQUENCE [LARGE SCALE GENOMIC DNA]</scope>
    <source>
        <strain evidence="3">IN4F17</strain>
        <tissue evidence="3">Whole Body</tissue>
    </source>
</reference>
<protein>
    <submittedName>
        <fullName evidence="3">Uncharacterized protein</fullName>
    </submittedName>
</protein>
<name>A0ABY6LP65_9ARAC</name>
<sequence length="109" mass="11424">MTKASAPPAVRVAPSTQPPSTTTPNPAEALHSELREAGANTYYVALIIVAIIATITGLAFFTLLAVLLRRQATAKASISRPPASESAYDNPTYKVTPACLDPDINTTSL</sequence>